<keyword evidence="1" id="KW-1133">Transmembrane helix</keyword>
<reference evidence="2 3" key="1">
    <citation type="submission" date="2018-10" db="EMBL/GenBank/DDBJ databases">
        <title>Genome assembly for a Yunnan-Guizhou Plateau 3E fish, Anabarilius grahami (Regan), and its evolutionary and genetic applications.</title>
        <authorList>
            <person name="Jiang W."/>
        </authorList>
    </citation>
    <scope>NUCLEOTIDE SEQUENCE [LARGE SCALE GENOMIC DNA]</scope>
    <source>
        <strain evidence="2">AG-KIZ</strain>
        <tissue evidence="2">Muscle</tissue>
    </source>
</reference>
<organism evidence="2 3">
    <name type="scientific">Anabarilius grahami</name>
    <name type="common">Kanglang fish</name>
    <name type="synonym">Barilius grahami</name>
    <dbReference type="NCBI Taxonomy" id="495550"/>
    <lineage>
        <taxon>Eukaryota</taxon>
        <taxon>Metazoa</taxon>
        <taxon>Chordata</taxon>
        <taxon>Craniata</taxon>
        <taxon>Vertebrata</taxon>
        <taxon>Euteleostomi</taxon>
        <taxon>Actinopterygii</taxon>
        <taxon>Neopterygii</taxon>
        <taxon>Teleostei</taxon>
        <taxon>Ostariophysi</taxon>
        <taxon>Cypriniformes</taxon>
        <taxon>Xenocyprididae</taxon>
        <taxon>Xenocypridinae</taxon>
        <taxon>Xenocypridinae incertae sedis</taxon>
        <taxon>Anabarilius</taxon>
    </lineage>
</organism>
<dbReference type="Proteomes" id="UP000281406">
    <property type="component" value="Unassembled WGS sequence"/>
</dbReference>
<accession>A0A3N0YPC0</accession>
<proteinExistence type="predicted"/>
<evidence type="ECO:0000256" key="1">
    <source>
        <dbReference type="SAM" id="Phobius"/>
    </source>
</evidence>
<dbReference type="AlphaFoldDB" id="A0A3N0YPC0"/>
<keyword evidence="1" id="KW-0812">Transmembrane</keyword>
<feature type="transmembrane region" description="Helical" evidence="1">
    <location>
        <begin position="54"/>
        <end position="72"/>
    </location>
</feature>
<keyword evidence="1" id="KW-0472">Membrane</keyword>
<name>A0A3N0YPC0_ANAGA</name>
<gene>
    <name evidence="2" type="ORF">DPX16_18652</name>
</gene>
<sequence length="93" mass="10978">MRTGYWTPRRVFSVQQEDSLAEYLKRAADLFYSLSTKETGRHHQFFQSKLGHLLLWKFLQCTLGVLILVQFLQCKLSSHLRLLDLTPEQDHGR</sequence>
<keyword evidence="3" id="KW-1185">Reference proteome</keyword>
<dbReference type="OrthoDB" id="7383979at2759"/>
<comment type="caution">
    <text evidence="2">The sequence shown here is derived from an EMBL/GenBank/DDBJ whole genome shotgun (WGS) entry which is preliminary data.</text>
</comment>
<evidence type="ECO:0000313" key="2">
    <source>
        <dbReference type="EMBL" id="ROL48052.1"/>
    </source>
</evidence>
<evidence type="ECO:0000313" key="3">
    <source>
        <dbReference type="Proteomes" id="UP000281406"/>
    </source>
</evidence>
<dbReference type="EMBL" id="RJVU01033627">
    <property type="protein sequence ID" value="ROL48052.1"/>
    <property type="molecule type" value="Genomic_DNA"/>
</dbReference>
<protein>
    <submittedName>
        <fullName evidence="2">Uncharacterized protein</fullName>
    </submittedName>
</protein>